<evidence type="ECO:0000313" key="2">
    <source>
        <dbReference type="EMBL" id="KAG9443901.1"/>
    </source>
</evidence>
<evidence type="ECO:0000256" key="1">
    <source>
        <dbReference type="SAM" id="Phobius"/>
    </source>
</evidence>
<name>A0AAV7E661_ARIFI</name>
<keyword evidence="1" id="KW-0812">Transmembrane</keyword>
<organism evidence="2 3">
    <name type="scientific">Aristolochia fimbriata</name>
    <name type="common">White veined hardy Dutchman's pipe vine</name>
    <dbReference type="NCBI Taxonomy" id="158543"/>
    <lineage>
        <taxon>Eukaryota</taxon>
        <taxon>Viridiplantae</taxon>
        <taxon>Streptophyta</taxon>
        <taxon>Embryophyta</taxon>
        <taxon>Tracheophyta</taxon>
        <taxon>Spermatophyta</taxon>
        <taxon>Magnoliopsida</taxon>
        <taxon>Magnoliidae</taxon>
        <taxon>Piperales</taxon>
        <taxon>Aristolochiaceae</taxon>
        <taxon>Aristolochia</taxon>
    </lineage>
</organism>
<keyword evidence="3" id="KW-1185">Reference proteome</keyword>
<keyword evidence="1" id="KW-0472">Membrane</keyword>
<dbReference type="Pfam" id="PF10173">
    <property type="entry name" value="Mit_KHE1"/>
    <property type="match status" value="1"/>
</dbReference>
<reference evidence="2 3" key="1">
    <citation type="submission" date="2021-07" db="EMBL/GenBank/DDBJ databases">
        <title>The Aristolochia fimbriata genome: insights into angiosperm evolution, floral development and chemical biosynthesis.</title>
        <authorList>
            <person name="Jiao Y."/>
        </authorList>
    </citation>
    <scope>NUCLEOTIDE SEQUENCE [LARGE SCALE GENOMIC DNA]</scope>
    <source>
        <strain evidence="2">IBCAS-2021</strain>
        <tissue evidence="2">Leaf</tissue>
    </source>
</reference>
<dbReference type="GO" id="GO:1902600">
    <property type="term" value="P:proton transmembrane transport"/>
    <property type="evidence" value="ECO:0007669"/>
    <property type="project" value="TreeGrafter"/>
</dbReference>
<evidence type="ECO:0000313" key="3">
    <source>
        <dbReference type="Proteomes" id="UP000825729"/>
    </source>
</evidence>
<gene>
    <name evidence="2" type="ORF">H6P81_015241</name>
</gene>
<dbReference type="AlphaFoldDB" id="A0AAV7E661"/>
<dbReference type="Proteomes" id="UP000825729">
    <property type="component" value="Unassembled WGS sequence"/>
</dbReference>
<comment type="caution">
    <text evidence="2">The sequence shown here is derived from an EMBL/GenBank/DDBJ whole genome shotgun (WGS) entry which is preliminary data.</text>
</comment>
<keyword evidence="1" id="KW-1133">Transmembrane helix</keyword>
<dbReference type="EMBL" id="JAINDJ010000006">
    <property type="protein sequence ID" value="KAG9443901.1"/>
    <property type="molecule type" value="Genomic_DNA"/>
</dbReference>
<feature type="transmembrane region" description="Helical" evidence="1">
    <location>
        <begin position="150"/>
        <end position="172"/>
    </location>
</feature>
<dbReference type="PANTHER" id="PTHR28062:SF1">
    <property type="entry name" value="TRANSMEMBRANE PROTEIN"/>
    <property type="match status" value="1"/>
</dbReference>
<dbReference type="PANTHER" id="PTHR28062">
    <property type="entry name" value="K+-H+ EXCHANGE-LIKE PROTEIN"/>
    <property type="match status" value="1"/>
</dbReference>
<dbReference type="GO" id="GO:0005743">
    <property type="term" value="C:mitochondrial inner membrane"/>
    <property type="evidence" value="ECO:0007669"/>
    <property type="project" value="TreeGrafter"/>
</dbReference>
<dbReference type="GO" id="GO:0006813">
    <property type="term" value="P:potassium ion transport"/>
    <property type="evidence" value="ECO:0007669"/>
    <property type="project" value="TreeGrafter"/>
</dbReference>
<accession>A0AAV7E661</accession>
<protein>
    <submittedName>
        <fullName evidence="2">Uncharacterized protein</fullName>
    </submittedName>
</protein>
<dbReference type="InterPro" id="IPR018786">
    <property type="entry name" value="Mit_KHE1"/>
</dbReference>
<sequence>MKARLVVFPIKGRNWCFSRYADRTARQDATLPNPAWKELWKEIDFKEKKMPENAETVVDFLAIKMNRAWVNLGKAPDGTMKNRIHSLGLRLLSHVKPSENLLKSISKDITKVEIAYPPSLNDRLVRRRLRHVAFRGSVVHKKYFYGSLSLLPFTSVFSVLPLPNIPFFWILFRAYSHWQALKGSERLLLLVSDSSYLKNLKSDGGNGDTESKLSKSSSNHWVLIPSKELEELLFTEDEKSDAVNSSMVSAICEAYGLDKKEVLKYKDLK</sequence>
<proteinExistence type="predicted"/>